<dbReference type="HOGENOM" id="CLU_109382_0_0_12"/>
<dbReference type="Gene3D" id="2.60.120.10">
    <property type="entry name" value="Jelly Rolls"/>
    <property type="match status" value="2"/>
</dbReference>
<dbReference type="AlphaFoldDB" id="E1R9H8"/>
<dbReference type="Proteomes" id="UP000002318">
    <property type="component" value="Chromosome"/>
</dbReference>
<organism evidence="1 2">
    <name type="scientific">Sediminispirochaeta smaragdinae (strain DSM 11293 / JCM 15392 / SEBR 4228)</name>
    <name type="common">Spirochaeta smaragdinae</name>
    <dbReference type="NCBI Taxonomy" id="573413"/>
    <lineage>
        <taxon>Bacteria</taxon>
        <taxon>Pseudomonadati</taxon>
        <taxon>Spirochaetota</taxon>
        <taxon>Spirochaetia</taxon>
        <taxon>Spirochaetales</taxon>
        <taxon>Spirochaetaceae</taxon>
        <taxon>Sediminispirochaeta</taxon>
    </lineage>
</organism>
<accession>E1R9H8</accession>
<dbReference type="OrthoDB" id="9793184at2"/>
<protein>
    <submittedName>
        <fullName evidence="1">Cupin 2 conserved barrel domain protein</fullName>
    </submittedName>
</protein>
<proteinExistence type="predicted"/>
<evidence type="ECO:0000313" key="2">
    <source>
        <dbReference type="Proteomes" id="UP000002318"/>
    </source>
</evidence>
<evidence type="ECO:0000313" key="1">
    <source>
        <dbReference type="EMBL" id="ADK83147.1"/>
    </source>
</evidence>
<dbReference type="eggNOG" id="COG1917">
    <property type="taxonomic scope" value="Bacteria"/>
</dbReference>
<dbReference type="KEGG" id="ssm:Spirs_4065"/>
<dbReference type="PANTHER" id="PTHR37694">
    <property type="entry name" value="SLR8022 PROTEIN"/>
    <property type="match status" value="1"/>
</dbReference>
<dbReference type="EMBL" id="CP002116">
    <property type="protein sequence ID" value="ADK83147.1"/>
    <property type="molecule type" value="Genomic_DNA"/>
</dbReference>
<name>E1R9H8_SEDSS</name>
<sequence>MEFIQKLKQAEILEISKLLIPSPGQIFSTKLAENRLLRLELYALAKEESISGHNLLETTLYLVTDGILSINGREVKDGDFCIVEKSVCSELKAIKNCQVFIYTFFDEIESEISLKHLPVATPGALAEWIEVREHSVSSKAIIQQKELTLTLFAMDTDEGLSTHAAPGDAMIIPLFGANHVEIDNRPFEIRQGNFIILPAGIPHSLKAITPFKMLLTVVKA</sequence>
<dbReference type="InterPro" id="IPR014710">
    <property type="entry name" value="RmlC-like_jellyroll"/>
</dbReference>
<gene>
    <name evidence="1" type="ordered locus">Spirs_4065</name>
</gene>
<dbReference type="CDD" id="cd02230">
    <property type="entry name" value="cupin_HP0902-like"/>
    <property type="match status" value="1"/>
</dbReference>
<dbReference type="SUPFAM" id="SSF51182">
    <property type="entry name" value="RmlC-like cupins"/>
    <property type="match status" value="1"/>
</dbReference>
<reference evidence="1 2" key="1">
    <citation type="journal article" date="2010" name="Stand. Genomic Sci.">
        <title>Complete genome sequence of Spirochaeta smaragdinae type strain (SEBR 4228).</title>
        <authorList>
            <person name="Mavromatis K."/>
            <person name="Yasawong M."/>
            <person name="Chertkov O."/>
            <person name="Lapidus A."/>
            <person name="Lucas S."/>
            <person name="Nolan M."/>
            <person name="Del Rio T.G."/>
            <person name="Tice H."/>
            <person name="Cheng J.F."/>
            <person name="Pitluck S."/>
            <person name="Liolios K."/>
            <person name="Ivanova N."/>
            <person name="Tapia R."/>
            <person name="Han C."/>
            <person name="Bruce D."/>
            <person name="Goodwin L."/>
            <person name="Pati A."/>
            <person name="Chen A."/>
            <person name="Palaniappan K."/>
            <person name="Land M."/>
            <person name="Hauser L."/>
            <person name="Chang Y.J."/>
            <person name="Jeffries C.D."/>
            <person name="Detter J.C."/>
            <person name="Rohde M."/>
            <person name="Brambilla E."/>
            <person name="Spring S."/>
            <person name="Goker M."/>
            <person name="Sikorski J."/>
            <person name="Woyke T."/>
            <person name="Bristow J."/>
            <person name="Eisen J.A."/>
            <person name="Markowitz V."/>
            <person name="Hugenholtz P."/>
            <person name="Klenk H.P."/>
            <person name="Kyrpides N.C."/>
        </authorList>
    </citation>
    <scope>NUCLEOTIDE SEQUENCE [LARGE SCALE GENOMIC DNA]</scope>
    <source>
        <strain evidence="2">DSM 11293 / JCM 15392 / SEBR 4228</strain>
    </source>
</reference>
<dbReference type="PANTHER" id="PTHR37694:SF1">
    <property type="entry name" value="SLR8022 PROTEIN"/>
    <property type="match status" value="1"/>
</dbReference>
<dbReference type="RefSeq" id="WP_013256603.1">
    <property type="nucleotide sequence ID" value="NC_014364.1"/>
</dbReference>
<keyword evidence="2" id="KW-1185">Reference proteome</keyword>
<dbReference type="STRING" id="573413.Spirs_4065"/>
<dbReference type="InterPro" id="IPR011051">
    <property type="entry name" value="RmlC_Cupin_sf"/>
</dbReference>